<evidence type="ECO:0000256" key="1">
    <source>
        <dbReference type="ARBA" id="ARBA00022857"/>
    </source>
</evidence>
<feature type="domain" description="NAD-dependent epimerase/dehydratase" evidence="3">
    <location>
        <begin position="5"/>
        <end position="210"/>
    </location>
</feature>
<dbReference type="PANTHER" id="PTHR43103:SF3">
    <property type="entry name" value="ADP-L-GLYCERO-D-MANNO-HEPTOSE-6-EPIMERASE"/>
    <property type="match status" value="1"/>
</dbReference>
<keyword evidence="5" id="KW-1185">Reference proteome</keyword>
<dbReference type="PANTHER" id="PTHR43103">
    <property type="entry name" value="NUCLEOSIDE-DIPHOSPHATE-SUGAR EPIMERASE"/>
    <property type="match status" value="1"/>
</dbReference>
<protein>
    <recommendedName>
        <fullName evidence="3">NAD-dependent epimerase/dehydratase domain-containing protein</fullName>
    </recommendedName>
</protein>
<keyword evidence="1" id="KW-0521">NADP</keyword>
<name>A0A8H5F0T5_9AGAR</name>
<dbReference type="InterPro" id="IPR001509">
    <property type="entry name" value="Epimerase_deHydtase"/>
</dbReference>
<evidence type="ECO:0000259" key="3">
    <source>
        <dbReference type="Pfam" id="PF01370"/>
    </source>
</evidence>
<accession>A0A8H5F0T5</accession>
<dbReference type="AlphaFoldDB" id="A0A8H5F0T5"/>
<keyword evidence="2" id="KW-0119">Carbohydrate metabolism</keyword>
<evidence type="ECO:0000256" key="2">
    <source>
        <dbReference type="ARBA" id="ARBA00023277"/>
    </source>
</evidence>
<dbReference type="CDD" id="cd05238">
    <property type="entry name" value="Gne_like_SDR_e"/>
    <property type="match status" value="1"/>
</dbReference>
<dbReference type="InterPro" id="IPR036291">
    <property type="entry name" value="NAD(P)-bd_dom_sf"/>
</dbReference>
<gene>
    <name evidence="4" type="ORF">D9619_008716</name>
</gene>
<dbReference type="EMBL" id="JAACJJ010000029">
    <property type="protein sequence ID" value="KAF5319514.1"/>
    <property type="molecule type" value="Genomic_DNA"/>
</dbReference>
<dbReference type="Gene3D" id="3.40.50.720">
    <property type="entry name" value="NAD(P)-binding Rossmann-like Domain"/>
    <property type="match status" value="1"/>
</dbReference>
<reference evidence="4 5" key="1">
    <citation type="journal article" date="2020" name="ISME J.">
        <title>Uncovering the hidden diversity of litter-decomposition mechanisms in mushroom-forming fungi.</title>
        <authorList>
            <person name="Floudas D."/>
            <person name="Bentzer J."/>
            <person name="Ahren D."/>
            <person name="Johansson T."/>
            <person name="Persson P."/>
            <person name="Tunlid A."/>
        </authorList>
    </citation>
    <scope>NUCLEOTIDE SEQUENCE [LARGE SCALE GENOMIC DNA]</scope>
    <source>
        <strain evidence="4 5">CBS 101986</strain>
    </source>
</reference>
<proteinExistence type="predicted"/>
<dbReference type="Pfam" id="PF01370">
    <property type="entry name" value="Epimerase"/>
    <property type="match status" value="1"/>
</dbReference>
<dbReference type="OrthoDB" id="16464at2759"/>
<comment type="caution">
    <text evidence="4">The sequence shown here is derived from an EMBL/GenBank/DDBJ whole genome shotgun (WGS) entry which is preliminary data.</text>
</comment>
<evidence type="ECO:0000313" key="4">
    <source>
        <dbReference type="EMBL" id="KAF5319514.1"/>
    </source>
</evidence>
<dbReference type="Gene3D" id="3.90.25.10">
    <property type="entry name" value="UDP-galactose 4-epimerase, domain 1"/>
    <property type="match status" value="1"/>
</dbReference>
<dbReference type="Proteomes" id="UP000567179">
    <property type="component" value="Unassembled WGS sequence"/>
</dbReference>
<dbReference type="SUPFAM" id="SSF51735">
    <property type="entry name" value="NAD(P)-binding Rossmann-fold domains"/>
    <property type="match status" value="1"/>
</dbReference>
<sequence>MSSVVLITGAAGFLGGLLSSAIHHDSLRPGVKLILADVVEPKAPAGSTATVLKADLTDTAQVESLFATSYGIPDVVYCLHGIMSRGSEDNFDLGVKINVDSVRMLLEAARKFRRPQVPPIKFVFTSSLAVYGGPLPDIITPFTAASPQGSYGFAKLTSELIINEYTRRGWVDGRILRLPTIVVRSGAPAGATSSFISGIIREPLQGQKAICPIGNSIDSPELSLRLWLASPQTTIRNLVIASHIKADKFMTHTRVVCLPGFTATVRDELDALLAIGGPDALERVVFEDDPVNRRIVSSWPSAFDNSYALSLGFLVDEGGMLPIVKQFQTDLALDSNVL</sequence>
<organism evidence="4 5">
    <name type="scientific">Psilocybe cf. subviscida</name>
    <dbReference type="NCBI Taxonomy" id="2480587"/>
    <lineage>
        <taxon>Eukaryota</taxon>
        <taxon>Fungi</taxon>
        <taxon>Dikarya</taxon>
        <taxon>Basidiomycota</taxon>
        <taxon>Agaricomycotina</taxon>
        <taxon>Agaricomycetes</taxon>
        <taxon>Agaricomycetidae</taxon>
        <taxon>Agaricales</taxon>
        <taxon>Agaricineae</taxon>
        <taxon>Strophariaceae</taxon>
        <taxon>Psilocybe</taxon>
    </lineage>
</organism>
<evidence type="ECO:0000313" key="5">
    <source>
        <dbReference type="Proteomes" id="UP000567179"/>
    </source>
</evidence>